<protein>
    <recommendedName>
        <fullName evidence="1">DUF8207 domain-containing protein</fullName>
    </recommendedName>
</protein>
<organism evidence="2 3">
    <name type="scientific">Bemisia tabaci</name>
    <name type="common">Sweetpotato whitefly</name>
    <name type="synonym">Aleurodes tabaci</name>
    <dbReference type="NCBI Taxonomy" id="7038"/>
    <lineage>
        <taxon>Eukaryota</taxon>
        <taxon>Metazoa</taxon>
        <taxon>Ecdysozoa</taxon>
        <taxon>Arthropoda</taxon>
        <taxon>Hexapoda</taxon>
        <taxon>Insecta</taxon>
        <taxon>Pterygota</taxon>
        <taxon>Neoptera</taxon>
        <taxon>Paraneoptera</taxon>
        <taxon>Hemiptera</taxon>
        <taxon>Sternorrhyncha</taxon>
        <taxon>Aleyrodoidea</taxon>
        <taxon>Aleyrodidae</taxon>
        <taxon>Aleyrodinae</taxon>
        <taxon>Bemisia</taxon>
    </lineage>
</organism>
<dbReference type="EMBL" id="OU963864">
    <property type="protein sequence ID" value="CAH0387491.1"/>
    <property type="molecule type" value="Genomic_DNA"/>
</dbReference>
<dbReference type="Pfam" id="PF26634">
    <property type="entry name" value="DUF8207"/>
    <property type="match status" value="1"/>
</dbReference>
<dbReference type="InterPro" id="IPR058520">
    <property type="entry name" value="DUF8207"/>
</dbReference>
<proteinExistence type="predicted"/>
<gene>
    <name evidence="2" type="ORF">BEMITA_LOCUS6496</name>
</gene>
<evidence type="ECO:0000313" key="3">
    <source>
        <dbReference type="Proteomes" id="UP001152759"/>
    </source>
</evidence>
<sequence>MEKKLKEEIVKAADSIRSKYRKLKRGLIEEESAAKKRFEPLVKPLEAIIDLTKEKDEIDEEEEVEEGEVQAENEVRRIKKEKAKSGARKSILKSKTPASAHNIEVPGPSREDVFEDVGEKSSAKDARDALEVYLNTFGPLGEEYLRKLLFWPRSKLDHTFGVRVDVNNSKYHIGNKEIEFDEEDWVHVDGETYHGSRGLFELLFMRNPDENEITNSDKRKYKQILEISSAHKQGFHPEGRIRSSAGVKYLNIIQKLFPPVGRGLLPVTDNKIDYVHWDDPNELVDRLALLIASEKAGNGGHIAEIASIEEELREANFIK</sequence>
<name>A0A9P0F2Z0_BEMTA</name>
<dbReference type="PANTHER" id="PTHR35374:SF1">
    <property type="entry name" value="PROTEIN KINASE DOMAIN-CONTAINING PROTEIN"/>
    <property type="match status" value="1"/>
</dbReference>
<reference evidence="2" key="1">
    <citation type="submission" date="2021-12" db="EMBL/GenBank/DDBJ databases">
        <authorList>
            <person name="King R."/>
        </authorList>
    </citation>
    <scope>NUCLEOTIDE SEQUENCE</scope>
</reference>
<feature type="domain" description="DUF8207" evidence="1">
    <location>
        <begin position="155"/>
        <end position="257"/>
    </location>
</feature>
<dbReference type="PANTHER" id="PTHR35374">
    <property type="entry name" value="CYCLIN-DEPENDENT KINASE 11A-LIKE"/>
    <property type="match status" value="1"/>
</dbReference>
<evidence type="ECO:0000313" key="2">
    <source>
        <dbReference type="EMBL" id="CAH0387491.1"/>
    </source>
</evidence>
<keyword evidence="3" id="KW-1185">Reference proteome</keyword>
<accession>A0A9P0F2Z0</accession>
<dbReference type="Proteomes" id="UP001152759">
    <property type="component" value="Chromosome 3"/>
</dbReference>
<dbReference type="AlphaFoldDB" id="A0A9P0F2Z0"/>
<evidence type="ECO:0000259" key="1">
    <source>
        <dbReference type="Pfam" id="PF26634"/>
    </source>
</evidence>